<feature type="signal peptide" evidence="2">
    <location>
        <begin position="1"/>
        <end position="19"/>
    </location>
</feature>
<dbReference type="InterPro" id="IPR026444">
    <property type="entry name" value="Secre_tail"/>
</dbReference>
<name>A0A3N4NJK5_9FLAO</name>
<evidence type="ECO:0000313" key="4">
    <source>
        <dbReference type="EMBL" id="RPD91689.1"/>
    </source>
</evidence>
<keyword evidence="1 2" id="KW-0732">Signal</keyword>
<gene>
    <name evidence="4" type="ORF">EGM88_14485</name>
</gene>
<dbReference type="RefSeq" id="WP_123899130.1">
    <property type="nucleotide sequence ID" value="NZ_RPFJ01000056.1"/>
</dbReference>
<proteinExistence type="predicted"/>
<evidence type="ECO:0000259" key="3">
    <source>
        <dbReference type="Pfam" id="PF18962"/>
    </source>
</evidence>
<dbReference type="NCBIfam" id="TIGR04183">
    <property type="entry name" value="Por_Secre_tail"/>
    <property type="match status" value="1"/>
</dbReference>
<reference evidence="4 5" key="1">
    <citation type="submission" date="2018-11" db="EMBL/GenBank/DDBJ databases">
        <title>Aureibaculum marinum gen. nov., sp. nov., a member of the family Flavobacteriaceae isolated from the Bohai Sea.</title>
        <authorList>
            <person name="Ji X."/>
        </authorList>
    </citation>
    <scope>NUCLEOTIDE SEQUENCE [LARGE SCALE GENOMIC DNA]</scope>
    <source>
        <strain evidence="4 5">BH-SD17</strain>
    </source>
</reference>
<evidence type="ECO:0000256" key="2">
    <source>
        <dbReference type="SAM" id="SignalP"/>
    </source>
</evidence>
<dbReference type="Proteomes" id="UP000270856">
    <property type="component" value="Unassembled WGS sequence"/>
</dbReference>
<keyword evidence="5" id="KW-1185">Reference proteome</keyword>
<feature type="chain" id="PRO_5018215174" evidence="2">
    <location>
        <begin position="20"/>
        <end position="274"/>
    </location>
</feature>
<evidence type="ECO:0000256" key="1">
    <source>
        <dbReference type="ARBA" id="ARBA00022729"/>
    </source>
</evidence>
<organism evidence="4 5">
    <name type="scientific">Aureibaculum marinum</name>
    <dbReference type="NCBI Taxonomy" id="2487930"/>
    <lineage>
        <taxon>Bacteria</taxon>
        <taxon>Pseudomonadati</taxon>
        <taxon>Bacteroidota</taxon>
        <taxon>Flavobacteriia</taxon>
        <taxon>Flavobacteriales</taxon>
        <taxon>Flavobacteriaceae</taxon>
        <taxon>Aureibaculum</taxon>
    </lineage>
</organism>
<dbReference type="Pfam" id="PF18962">
    <property type="entry name" value="Por_Secre_tail"/>
    <property type="match status" value="1"/>
</dbReference>
<protein>
    <submittedName>
        <fullName evidence="4">T9SS C-terminal target domain-containing protein</fullName>
    </submittedName>
</protein>
<sequence length="274" mass="30035">MKKVILLYMLCCLSFISSAQLQEEDFNATTMPNGWSATSGPTGCTWQFGYSGSLIGSGFYTPSNFPSGGVIFDDNSCGGFVNNYIELEGPEIDLVAENIVSAAIELTYNHQTFSNSGNFMVDVWDGTTWQNVLLVDGDTPAANTGINKTEVIDITAYINNNFKVKFIYDDENTLTYGVGIDHYKLINTATVSVDELISEGFKYAPNPVTGNILTLNAKENISLVNVYNTIGQKVITKKPDRLESKVYMDNLPNGVYLVQVKIGTKKGTFKIIKG</sequence>
<evidence type="ECO:0000313" key="5">
    <source>
        <dbReference type="Proteomes" id="UP000270856"/>
    </source>
</evidence>
<accession>A0A3N4NJK5</accession>
<dbReference type="AlphaFoldDB" id="A0A3N4NJK5"/>
<dbReference type="OrthoDB" id="1447653at2"/>
<dbReference type="EMBL" id="RPFJ01000056">
    <property type="protein sequence ID" value="RPD91689.1"/>
    <property type="molecule type" value="Genomic_DNA"/>
</dbReference>
<feature type="domain" description="Secretion system C-terminal sorting" evidence="3">
    <location>
        <begin position="205"/>
        <end position="272"/>
    </location>
</feature>
<comment type="caution">
    <text evidence="4">The sequence shown here is derived from an EMBL/GenBank/DDBJ whole genome shotgun (WGS) entry which is preliminary data.</text>
</comment>